<dbReference type="GeneID" id="69637943"/>
<keyword evidence="1" id="KW-0812">Transmembrane</keyword>
<feature type="transmembrane region" description="Helical" evidence="1">
    <location>
        <begin position="76"/>
        <end position="93"/>
    </location>
</feature>
<feature type="transmembrane region" description="Helical" evidence="1">
    <location>
        <begin position="52"/>
        <end position="70"/>
    </location>
</feature>
<accession>A0A097R4J6</accession>
<keyword evidence="3" id="KW-1185">Reference proteome</keyword>
<proteinExistence type="predicted"/>
<dbReference type="HOGENOM" id="CLU_118968_4_0_6"/>
<protein>
    <submittedName>
        <fullName evidence="2">Holin</fullName>
    </submittedName>
</protein>
<dbReference type="Pfam" id="PF05106">
    <property type="entry name" value="Phage_holin_3_1"/>
    <property type="match status" value="1"/>
</dbReference>
<name>A0A097R4J6_HAFAL</name>
<reference evidence="2 3" key="1">
    <citation type="journal article" date="2014" name="Gut Pathog.">
        <title>Gene clusters of Hafnia alvei strain FB1 important in survival and pathogenesis: a draft genome perspective.</title>
        <authorList>
            <person name="Tan J.Y."/>
            <person name="Yin W.F."/>
            <person name="Chan K.G."/>
        </authorList>
    </citation>
    <scope>NUCLEOTIDE SEQUENCE [LARGE SCALE GENOMIC DNA]</scope>
    <source>
        <strain evidence="2 3">FB1</strain>
    </source>
</reference>
<dbReference type="RefSeq" id="WP_025797669.1">
    <property type="nucleotide sequence ID" value="NZ_CP009706.1"/>
</dbReference>
<dbReference type="eggNOG" id="ENOG5032X6F">
    <property type="taxonomic scope" value="Bacteria"/>
</dbReference>
<dbReference type="InterPro" id="IPR006481">
    <property type="entry name" value="Phage_lambda_GpS_holin"/>
</dbReference>
<dbReference type="NCBIfam" id="TIGR01594">
    <property type="entry name" value="holin_lambda"/>
    <property type="match status" value="1"/>
</dbReference>
<evidence type="ECO:0000313" key="2">
    <source>
        <dbReference type="EMBL" id="AIU73623.1"/>
    </source>
</evidence>
<dbReference type="PATRIC" id="fig|1453496.5.peg.3131"/>
<evidence type="ECO:0000313" key="3">
    <source>
        <dbReference type="Proteomes" id="UP000029986"/>
    </source>
</evidence>
<keyword evidence="1" id="KW-1133">Transmembrane helix</keyword>
<evidence type="ECO:0000256" key="1">
    <source>
        <dbReference type="SAM" id="Phobius"/>
    </source>
</evidence>
<dbReference type="AlphaFoldDB" id="A0A097R4J6"/>
<keyword evidence="1" id="KW-0472">Membrane</keyword>
<gene>
    <name evidence="2" type="ORF">AT03_15305</name>
</gene>
<dbReference type="Proteomes" id="UP000029986">
    <property type="component" value="Chromosome"/>
</dbReference>
<organism evidence="2 3">
    <name type="scientific">Hafnia alvei FB1</name>
    <dbReference type="NCBI Taxonomy" id="1453496"/>
    <lineage>
        <taxon>Bacteria</taxon>
        <taxon>Pseudomonadati</taxon>
        <taxon>Pseudomonadota</taxon>
        <taxon>Gammaproteobacteria</taxon>
        <taxon>Enterobacterales</taxon>
        <taxon>Hafniaceae</taxon>
        <taxon>Hafnia</taxon>
    </lineage>
</organism>
<dbReference type="KEGG" id="hav:AT03_15305"/>
<dbReference type="OrthoDB" id="6456698at2"/>
<sequence length="110" mass="12524">MKMHKSPELWAMLMTWIAEHRSEGSYAFIAGLMAILRGIYNGESPMWRRILDAAMCALVAFFIKDLLTLMSWDQEWAYIGSVFIGFLGIDYFSSVLRRVVGSKTGVPPQQ</sequence>
<dbReference type="EMBL" id="CP009706">
    <property type="protein sequence ID" value="AIU73623.1"/>
    <property type="molecule type" value="Genomic_DNA"/>
</dbReference>